<gene>
    <name evidence="6" type="ORF">ET996_10600</name>
</gene>
<dbReference type="SUPFAM" id="SSF51445">
    <property type="entry name" value="(Trans)glycosidases"/>
    <property type="match status" value="1"/>
</dbReference>
<proteinExistence type="inferred from homology"/>
<dbReference type="SUPFAM" id="SSF51011">
    <property type="entry name" value="Glycosyl hydrolase domain"/>
    <property type="match status" value="1"/>
</dbReference>
<evidence type="ECO:0000256" key="1">
    <source>
        <dbReference type="ARBA" id="ARBA00007806"/>
    </source>
</evidence>
<protein>
    <submittedName>
        <fullName evidence="6">DUF5110 domain-containing protein</fullName>
    </submittedName>
</protein>
<feature type="domain" description="Glycoside hydrolase family 31 TIM barrel" evidence="3">
    <location>
        <begin position="199"/>
        <end position="503"/>
    </location>
</feature>
<dbReference type="EMBL" id="SDMR01000013">
    <property type="protein sequence ID" value="TBT94454.1"/>
    <property type="molecule type" value="Genomic_DNA"/>
</dbReference>
<organism evidence="6 7">
    <name type="scientific">Propioniciclava tarda</name>
    <dbReference type="NCBI Taxonomy" id="433330"/>
    <lineage>
        <taxon>Bacteria</taxon>
        <taxon>Bacillati</taxon>
        <taxon>Actinomycetota</taxon>
        <taxon>Actinomycetes</taxon>
        <taxon>Propionibacteriales</taxon>
        <taxon>Propionibacteriaceae</taxon>
        <taxon>Propioniciclava</taxon>
    </lineage>
</organism>
<dbReference type="Pfam" id="PF21365">
    <property type="entry name" value="Glyco_hydro_31_3rd"/>
    <property type="match status" value="1"/>
</dbReference>
<evidence type="ECO:0000259" key="5">
    <source>
        <dbReference type="Pfam" id="PF21365"/>
    </source>
</evidence>
<accession>A0A4Q9KJH5</accession>
<dbReference type="GO" id="GO:0005975">
    <property type="term" value="P:carbohydrate metabolic process"/>
    <property type="evidence" value="ECO:0007669"/>
    <property type="project" value="InterPro"/>
</dbReference>
<dbReference type="InterPro" id="IPR013780">
    <property type="entry name" value="Glyco_hydro_b"/>
</dbReference>
<feature type="domain" description="Glycosyl hydrolase family 31 C-terminal" evidence="5">
    <location>
        <begin position="511"/>
        <end position="602"/>
    </location>
</feature>
<evidence type="ECO:0000313" key="7">
    <source>
        <dbReference type="Proteomes" id="UP000291933"/>
    </source>
</evidence>
<keyword evidence="2" id="KW-0326">Glycosidase</keyword>
<dbReference type="InterPro" id="IPR017853">
    <property type="entry name" value="GH"/>
</dbReference>
<evidence type="ECO:0000256" key="2">
    <source>
        <dbReference type="RuleBase" id="RU361185"/>
    </source>
</evidence>
<dbReference type="PANTHER" id="PTHR22762">
    <property type="entry name" value="ALPHA-GLUCOSIDASE"/>
    <property type="match status" value="1"/>
</dbReference>
<comment type="caution">
    <text evidence="6">The sequence shown here is derived from an EMBL/GenBank/DDBJ whole genome shotgun (WGS) entry which is preliminary data.</text>
</comment>
<evidence type="ECO:0000259" key="4">
    <source>
        <dbReference type="Pfam" id="PF17137"/>
    </source>
</evidence>
<dbReference type="GO" id="GO:0006491">
    <property type="term" value="P:N-glycan processing"/>
    <property type="evidence" value="ECO:0007669"/>
    <property type="project" value="TreeGrafter"/>
</dbReference>
<evidence type="ECO:0000313" key="6">
    <source>
        <dbReference type="EMBL" id="TBT94454.1"/>
    </source>
</evidence>
<name>A0A4Q9KJH5_PROTD</name>
<dbReference type="Gene3D" id="3.20.20.80">
    <property type="entry name" value="Glycosidases"/>
    <property type="match status" value="1"/>
</dbReference>
<dbReference type="Proteomes" id="UP000291933">
    <property type="component" value="Unassembled WGS sequence"/>
</dbReference>
<dbReference type="InterPro" id="IPR000322">
    <property type="entry name" value="Glyco_hydro_31_TIM"/>
</dbReference>
<keyword evidence="7" id="KW-1185">Reference proteome</keyword>
<dbReference type="AlphaFoldDB" id="A0A4Q9KJH5"/>
<dbReference type="Gene3D" id="2.60.40.1760">
    <property type="entry name" value="glycosyl hydrolase (family 31)"/>
    <property type="match status" value="1"/>
</dbReference>
<dbReference type="CDD" id="cd06595">
    <property type="entry name" value="GH31_u1"/>
    <property type="match status" value="1"/>
</dbReference>
<feature type="domain" description="DUF5110" evidence="4">
    <location>
        <begin position="620"/>
        <end position="681"/>
    </location>
</feature>
<dbReference type="Gene3D" id="2.60.40.1180">
    <property type="entry name" value="Golgi alpha-mannosidase II"/>
    <property type="match status" value="2"/>
</dbReference>
<dbReference type="OrthoDB" id="176168at2"/>
<dbReference type="RefSeq" id="WP_131172534.1">
    <property type="nucleotide sequence ID" value="NZ_FXTL01000013.1"/>
</dbReference>
<dbReference type="InterPro" id="IPR033403">
    <property type="entry name" value="DUF5110"/>
</dbReference>
<dbReference type="GO" id="GO:0090599">
    <property type="term" value="F:alpha-glucosidase activity"/>
    <property type="evidence" value="ECO:0007669"/>
    <property type="project" value="TreeGrafter"/>
</dbReference>
<sequence length="792" mass="87613">MAIDPRLTLTTSPLAPAASVITGDRYRITVLTDRLIRLEYSETGAFEDRATQVVVNRDFPTPDFTVTAKGDGLLLRTAGLTLEYDGGVFSTGGLRVTPIGGKSYHQIWRYNEPPHPHSKVPLNLGGTARTLDEVDGPCALEPGIAATVGVAPLDDSHSLALTDDGWVARRTNDIDLYLFAYGTDYAGALRDFYRLTGPTPLLPRYALGNWWSRYHAYSAESYAALLDQFEAENLPFSVAVIDMDWHPVDIDPKYGSGWTGYTWNPDLFPNPNAFLDDLHRRGLAVTLNVHPADGVRGHEDAYPAIAARRGVDVASEEPVIFDIGDPDFIAPYLEEVHHPLEDAGVDFWWIDWQQGLASREPGLDPLWALNHFHYLDNARGGKRPLVLSRYAGPGSHRYPIGFSGDTVTSWESLDFQPYFTSTAANIGYGWWSHDIGGHMWGVRDSELTARWFQLGVFSPINRLHSTSSTFATKEPWRFDKVNGSVMAEFLRLRHRLLPYLYTMNERAHTAGEPLVRPLYYVDARRETFYESRNAFLFGTEFLVAAITTAADPRTRYASVETWLPEGRWIDFFSGLAYEGGRRVRLHRPIETLPVLAKAGAIVPLSGPDALGVENPASFEVSVFAGADGAFELYEDDDALQPRSVRTRLSWSDADRTFTIHPAEGALDVVPTTRSYAVRFVGAGVRSVEGFASTFDEASGSVLVELGPVATATGAAVRLGGRQDSGNRELDRIKAFLLTADIDVVAKERLWDALAAEPSFERRMMVLEGFDLDAPVRGVVAEILLASPEPVRA</sequence>
<dbReference type="PANTHER" id="PTHR22762:SF89">
    <property type="entry name" value="ALPHA-XYLOSIDASE"/>
    <property type="match status" value="1"/>
</dbReference>
<dbReference type="Pfam" id="PF01055">
    <property type="entry name" value="Glyco_hydro_31_2nd"/>
    <property type="match status" value="1"/>
</dbReference>
<keyword evidence="2" id="KW-0378">Hydrolase</keyword>
<dbReference type="InterPro" id="IPR048395">
    <property type="entry name" value="Glyco_hydro_31_C"/>
</dbReference>
<evidence type="ECO:0000259" key="3">
    <source>
        <dbReference type="Pfam" id="PF01055"/>
    </source>
</evidence>
<dbReference type="Pfam" id="PF17137">
    <property type="entry name" value="DUF5110"/>
    <property type="match status" value="1"/>
</dbReference>
<comment type="similarity">
    <text evidence="1 2">Belongs to the glycosyl hydrolase 31 family.</text>
</comment>
<reference evidence="6 7" key="1">
    <citation type="submission" date="2019-01" db="EMBL/GenBank/DDBJ databases">
        <title>Lactibacter flavus gen. nov., sp. nov., a novel bacterium of the family Propionibacteriaceae isolated from raw milk and dairy products.</title>
        <authorList>
            <person name="Huptas C."/>
            <person name="Wenning M."/>
            <person name="Breitenwieser F."/>
            <person name="Doll E."/>
            <person name="Von Neubeck M."/>
            <person name="Busse H.-J."/>
            <person name="Scherer S."/>
        </authorList>
    </citation>
    <scope>NUCLEOTIDE SEQUENCE [LARGE SCALE GENOMIC DNA]</scope>
    <source>
        <strain evidence="6 7">DSM 22130</strain>
    </source>
</reference>